<comment type="caution">
    <text evidence="1">The sequence shown here is derived from an EMBL/GenBank/DDBJ whole genome shotgun (WGS) entry which is preliminary data.</text>
</comment>
<organism evidence="1 2">
    <name type="scientific">Salinirubrum litoreum</name>
    <dbReference type="NCBI Taxonomy" id="1126234"/>
    <lineage>
        <taxon>Archaea</taxon>
        <taxon>Methanobacteriati</taxon>
        <taxon>Methanobacteriota</taxon>
        <taxon>Stenosarchaea group</taxon>
        <taxon>Halobacteria</taxon>
        <taxon>Halobacteriales</taxon>
        <taxon>Haloferacaceae</taxon>
        <taxon>Salinirubrum</taxon>
    </lineage>
</organism>
<dbReference type="AlphaFoldDB" id="A0ABD5RGV2"/>
<dbReference type="Pfam" id="PF26414">
    <property type="entry name" value="DUF8109"/>
    <property type="match status" value="1"/>
</dbReference>
<dbReference type="RefSeq" id="WP_227231009.1">
    <property type="nucleotide sequence ID" value="NZ_JAJCVJ010000003.1"/>
</dbReference>
<gene>
    <name evidence="1" type="ORF">ACFPJ5_18660</name>
</gene>
<name>A0ABD5RGV2_9EURY</name>
<accession>A0ABD5RGV2</accession>
<keyword evidence="2" id="KW-1185">Reference proteome</keyword>
<evidence type="ECO:0000313" key="1">
    <source>
        <dbReference type="EMBL" id="MFC5368952.1"/>
    </source>
</evidence>
<dbReference type="EMBL" id="JBHSKX010000004">
    <property type="protein sequence ID" value="MFC5368952.1"/>
    <property type="molecule type" value="Genomic_DNA"/>
</dbReference>
<protein>
    <submittedName>
        <fullName evidence="1">Uncharacterized protein</fullName>
    </submittedName>
</protein>
<evidence type="ECO:0000313" key="2">
    <source>
        <dbReference type="Proteomes" id="UP001596201"/>
    </source>
</evidence>
<dbReference type="InterPro" id="IPR058422">
    <property type="entry name" value="DUF8109"/>
</dbReference>
<reference evidence="1 2" key="1">
    <citation type="journal article" date="2019" name="Int. J. Syst. Evol. Microbiol.">
        <title>The Global Catalogue of Microorganisms (GCM) 10K type strain sequencing project: providing services to taxonomists for standard genome sequencing and annotation.</title>
        <authorList>
            <consortium name="The Broad Institute Genomics Platform"/>
            <consortium name="The Broad Institute Genome Sequencing Center for Infectious Disease"/>
            <person name="Wu L."/>
            <person name="Ma J."/>
        </authorList>
    </citation>
    <scope>NUCLEOTIDE SEQUENCE [LARGE SCALE GENOMIC DNA]</scope>
    <source>
        <strain evidence="1 2">CGMCC 1.12237</strain>
    </source>
</reference>
<dbReference type="Proteomes" id="UP001596201">
    <property type="component" value="Unassembled WGS sequence"/>
</dbReference>
<proteinExistence type="predicted"/>
<sequence>MRYRTLLERRVDEWEDGYGVVQIVNPESTDETELRFCYYKNGEFVNRPLTVAPSAEVAERTAEVVGTMASIARTFTPDEIESLVDELGADRVLELAVLIEELGRGRLLEILEAQGATDE</sequence>